<dbReference type="AlphaFoldDB" id="A0AAV5MRS6"/>
<keyword evidence="3" id="KW-1185">Reference proteome</keyword>
<accession>A0AAV5MRS6</accession>
<dbReference type="Proteomes" id="UP001054252">
    <property type="component" value="Unassembled WGS sequence"/>
</dbReference>
<sequence>MEALVSSQKLPRSSASSSRPKFTFSQAVVGKKDDFFPPALGTDGKAKLTLRNFQVPNVDVAEFAVIASLQKQGQNGERVVLLESGWKPVVGKLGLREGDTVRISPLNKMLGTYSIEVERAPEADRIEEVDAMDEDIVLEGAPVGMAFDLNKSPPRDMEINLSQPNQPAVRMAFDLNKPAGPNMEINLNDNE</sequence>
<evidence type="ECO:0000313" key="2">
    <source>
        <dbReference type="EMBL" id="GKV51431.1"/>
    </source>
</evidence>
<reference evidence="2 3" key="1">
    <citation type="journal article" date="2021" name="Commun. Biol.">
        <title>The genome of Shorea leprosula (Dipterocarpaceae) highlights the ecological relevance of drought in aseasonal tropical rainforests.</title>
        <authorList>
            <person name="Ng K.K.S."/>
            <person name="Kobayashi M.J."/>
            <person name="Fawcett J.A."/>
            <person name="Hatakeyama M."/>
            <person name="Paape T."/>
            <person name="Ng C.H."/>
            <person name="Ang C.C."/>
            <person name="Tnah L.H."/>
            <person name="Lee C.T."/>
            <person name="Nishiyama T."/>
            <person name="Sese J."/>
            <person name="O'Brien M.J."/>
            <person name="Copetti D."/>
            <person name="Mohd Noor M.I."/>
            <person name="Ong R.C."/>
            <person name="Putra M."/>
            <person name="Sireger I.Z."/>
            <person name="Indrioko S."/>
            <person name="Kosugi Y."/>
            <person name="Izuno A."/>
            <person name="Isagi Y."/>
            <person name="Lee S.L."/>
            <person name="Shimizu K.K."/>
        </authorList>
    </citation>
    <scope>NUCLEOTIDE SEQUENCE [LARGE SCALE GENOMIC DNA]</scope>
    <source>
        <strain evidence="2">214</strain>
    </source>
</reference>
<proteinExistence type="predicted"/>
<evidence type="ECO:0000313" key="3">
    <source>
        <dbReference type="Proteomes" id="UP001054252"/>
    </source>
</evidence>
<feature type="region of interest" description="Disordered" evidence="1">
    <location>
        <begin position="1"/>
        <end position="21"/>
    </location>
</feature>
<comment type="caution">
    <text evidence="2">The sequence shown here is derived from an EMBL/GenBank/DDBJ whole genome shotgun (WGS) entry which is preliminary data.</text>
</comment>
<name>A0AAV5MRS6_9ROSI</name>
<organism evidence="2 3">
    <name type="scientific">Rubroshorea leprosula</name>
    <dbReference type="NCBI Taxonomy" id="152421"/>
    <lineage>
        <taxon>Eukaryota</taxon>
        <taxon>Viridiplantae</taxon>
        <taxon>Streptophyta</taxon>
        <taxon>Embryophyta</taxon>
        <taxon>Tracheophyta</taxon>
        <taxon>Spermatophyta</taxon>
        <taxon>Magnoliopsida</taxon>
        <taxon>eudicotyledons</taxon>
        <taxon>Gunneridae</taxon>
        <taxon>Pentapetalae</taxon>
        <taxon>rosids</taxon>
        <taxon>malvids</taxon>
        <taxon>Malvales</taxon>
        <taxon>Dipterocarpaceae</taxon>
        <taxon>Rubroshorea</taxon>
    </lineage>
</organism>
<gene>
    <name evidence="2" type="ORF">SLEP1_g58089</name>
</gene>
<dbReference type="EMBL" id="BPVZ01000499">
    <property type="protein sequence ID" value="GKV51431.1"/>
    <property type="molecule type" value="Genomic_DNA"/>
</dbReference>
<protein>
    <submittedName>
        <fullName evidence="2">Uncharacterized protein</fullName>
    </submittedName>
</protein>
<evidence type="ECO:0000256" key="1">
    <source>
        <dbReference type="SAM" id="MobiDB-lite"/>
    </source>
</evidence>